<dbReference type="InterPro" id="IPR016032">
    <property type="entry name" value="Sig_transdc_resp-reg_C-effctor"/>
</dbReference>
<feature type="DNA-binding region" description="OmpR/PhoB-type" evidence="2">
    <location>
        <begin position="14"/>
        <end position="109"/>
    </location>
</feature>
<dbReference type="CDD" id="cd00383">
    <property type="entry name" value="trans_reg_C"/>
    <property type="match status" value="1"/>
</dbReference>
<dbReference type="PROSITE" id="PS51755">
    <property type="entry name" value="OMPR_PHOB"/>
    <property type="match status" value="1"/>
</dbReference>
<dbReference type="Proteomes" id="UP000494172">
    <property type="component" value="Unassembled WGS sequence"/>
</dbReference>
<gene>
    <name evidence="5" type="ORF">BAR24066_06875</name>
</gene>
<proteinExistence type="predicted"/>
<dbReference type="Gene3D" id="1.10.10.10">
    <property type="entry name" value="Winged helix-like DNA-binding domain superfamily/Winged helix DNA-binding domain"/>
    <property type="match status" value="1"/>
</dbReference>
<evidence type="ECO:0000313" key="5">
    <source>
        <dbReference type="EMBL" id="VWC39666.1"/>
    </source>
</evidence>
<dbReference type="SUPFAM" id="SSF52540">
    <property type="entry name" value="P-loop containing nucleoside triphosphate hydrolases"/>
    <property type="match status" value="1"/>
</dbReference>
<name>A0A9Q9UUL2_9BURK</name>
<dbReference type="InterPro" id="IPR001867">
    <property type="entry name" value="OmpR/PhoB-type_DNA-bd"/>
</dbReference>
<evidence type="ECO:0000256" key="3">
    <source>
        <dbReference type="SAM" id="MobiDB-lite"/>
    </source>
</evidence>
<evidence type="ECO:0000256" key="1">
    <source>
        <dbReference type="ARBA" id="ARBA00023125"/>
    </source>
</evidence>
<evidence type="ECO:0000313" key="6">
    <source>
        <dbReference type="Proteomes" id="UP000494172"/>
    </source>
</evidence>
<dbReference type="PANTHER" id="PTHR47691">
    <property type="entry name" value="REGULATOR-RELATED"/>
    <property type="match status" value="1"/>
</dbReference>
<dbReference type="PANTHER" id="PTHR47691:SF3">
    <property type="entry name" value="HTH-TYPE TRANSCRIPTIONAL REGULATOR RV0890C-RELATED"/>
    <property type="match status" value="1"/>
</dbReference>
<protein>
    <submittedName>
        <fullName evidence="5">Winged helix family transcriptional regulator</fullName>
    </submittedName>
</protein>
<dbReference type="Pfam" id="PF00486">
    <property type="entry name" value="Trans_reg_C"/>
    <property type="match status" value="1"/>
</dbReference>
<organism evidence="5 6">
    <name type="scientific">Burkholderia arboris</name>
    <dbReference type="NCBI Taxonomy" id="488730"/>
    <lineage>
        <taxon>Bacteria</taxon>
        <taxon>Pseudomonadati</taxon>
        <taxon>Pseudomonadota</taxon>
        <taxon>Betaproteobacteria</taxon>
        <taxon>Burkholderiales</taxon>
        <taxon>Burkholderiaceae</taxon>
        <taxon>Burkholderia</taxon>
        <taxon>Burkholderia cepacia complex</taxon>
    </lineage>
</organism>
<evidence type="ECO:0000259" key="4">
    <source>
        <dbReference type="PROSITE" id="PS51755"/>
    </source>
</evidence>
<dbReference type="GO" id="GO:0000160">
    <property type="term" value="P:phosphorelay signal transduction system"/>
    <property type="evidence" value="ECO:0007669"/>
    <property type="project" value="InterPro"/>
</dbReference>
<evidence type="ECO:0000256" key="2">
    <source>
        <dbReference type="PROSITE-ProRule" id="PRU01091"/>
    </source>
</evidence>
<dbReference type="InterPro" id="IPR027417">
    <property type="entry name" value="P-loop_NTPase"/>
</dbReference>
<feature type="compositionally biased region" description="Basic and acidic residues" evidence="3">
    <location>
        <begin position="545"/>
        <end position="556"/>
    </location>
</feature>
<dbReference type="AlphaFoldDB" id="A0A9Q9UUL2"/>
<comment type="caution">
    <text evidence="5">The sequence shown here is derived from an EMBL/GenBank/DDBJ whole genome shotgun (WGS) entry which is preliminary data.</text>
</comment>
<dbReference type="GO" id="GO:0003677">
    <property type="term" value="F:DNA binding"/>
    <property type="evidence" value="ECO:0007669"/>
    <property type="project" value="UniProtKB-UniRule"/>
</dbReference>
<dbReference type="RefSeq" id="WP_174994482.1">
    <property type="nucleotide sequence ID" value="NZ_CABVPX010000045.1"/>
</dbReference>
<dbReference type="GO" id="GO:0006355">
    <property type="term" value="P:regulation of DNA-templated transcription"/>
    <property type="evidence" value="ECO:0007669"/>
    <property type="project" value="InterPro"/>
</dbReference>
<feature type="region of interest" description="Disordered" evidence="3">
    <location>
        <begin position="538"/>
        <end position="557"/>
    </location>
</feature>
<keyword evidence="1 2" id="KW-0238">DNA-binding</keyword>
<sequence>MPLQDARAQLPSDEHFTLFGRFAIGRKSRRLWAEGKALAPNERATELLIALIDAGGRIVSIEQLQQHVWPGSSVSANSVQALVSQLRNVLGDDRDVIETVPRRGYRFAAEWCDIRDEWAGPDGRRAAVDPPRCEWHDMRDAGRHEERVAGLLDDDIEHRPLIGRDAELSELLMLAPKHRLITLTSPGGNGKTRLAREAALCTSALFPDGVAYVELADLTLPELVPDVIAAKILPVSSHASSGPGGLIEHLTNRRMLLVIDHCDHLAQEVASLVETWLSVTEVCVIVCAEAPLFIAEERVLPVAPLRFGGRPASAAALDTADTPLSDACRLLVAQLESNGGRPSAGRVDATPDRTRGRPLDATLESISRALSGNPLALALAARQIARAVRGRTTLDSAAEDWNARWRRLMQHRTGSHEIAPEPATLVSSVVALAYGALDTAAQHVLCCVSLIGGPFDLADACAVSIRPEETGTGDTEDRLPAIVANLIDAGLVDAGPSADPGGHFEVSRPVRRFIRGILTHRFDHADLSARHAKWVVRKISPPSGRDGRPADKRRDSAPTLADLRRALGFSGNAGYPRIAIQLLQHSGAIWIGARLAREWLTWIRRVLEHDLSRPVLKIRDHMLLYLSVAQSMQHATSTAEVVASWWRVYELATACADDDNRVLALSLLLMRSLEAGFNDDSPELLMQVRARILHECASSSSHQGFALLHGALLTFDGRHDEAIRLFAPPDGHAPPVGERPDRQWPETGTPDYVAVVSDNALAMSLWLTGAHTIAHPLLLRALQDARHPSDPIARCAAAMMACVLFLLEGNTQRVAQQARLLLDIAQRNGLQGWTSVGCSFLQWTHAIDETHDEACKLTRLALGNLARGHTTIVDLVVLERFRGLVLSKVDVSMLVPQFEQMIANLSAGGRRWLMPEAWRVYAVIQHHAGLPAEHVHAALEHAAHEARQQRASLLWRRISATREQIVPSRKAEEGRDTIT</sequence>
<dbReference type="SUPFAM" id="SSF46894">
    <property type="entry name" value="C-terminal effector domain of the bipartite response regulators"/>
    <property type="match status" value="1"/>
</dbReference>
<reference evidence="5 6" key="1">
    <citation type="submission" date="2019-09" db="EMBL/GenBank/DDBJ databases">
        <authorList>
            <person name="Depoorter E."/>
        </authorList>
    </citation>
    <scope>NUCLEOTIDE SEQUENCE [LARGE SCALE GENOMIC DNA]</scope>
    <source>
        <strain evidence="5">LMG 24066</strain>
    </source>
</reference>
<dbReference type="SMART" id="SM00862">
    <property type="entry name" value="Trans_reg_C"/>
    <property type="match status" value="1"/>
</dbReference>
<feature type="region of interest" description="Disordered" evidence="3">
    <location>
        <begin position="338"/>
        <end position="357"/>
    </location>
</feature>
<dbReference type="EMBL" id="CABVPX010000045">
    <property type="protein sequence ID" value="VWC39666.1"/>
    <property type="molecule type" value="Genomic_DNA"/>
</dbReference>
<dbReference type="InterPro" id="IPR036388">
    <property type="entry name" value="WH-like_DNA-bd_sf"/>
</dbReference>
<accession>A0A9Q9UUL2</accession>
<dbReference type="Gene3D" id="3.40.50.300">
    <property type="entry name" value="P-loop containing nucleotide triphosphate hydrolases"/>
    <property type="match status" value="1"/>
</dbReference>
<feature type="domain" description="OmpR/PhoB-type" evidence="4">
    <location>
        <begin position="14"/>
        <end position="109"/>
    </location>
</feature>